<dbReference type="STRING" id="471853.Bcav_2283"/>
<dbReference type="InterPro" id="IPR032710">
    <property type="entry name" value="NTF2-like_dom_sf"/>
</dbReference>
<accession>C5BVE7</accession>
<sequence>MRDEHLLEVLLREEHRGWEALRRGEGGAYYRNVMTPDGVMVVPGIVLDRASTPAAIDSAAPWDSYEITEPRVVSLGRDAAQLVYRVAAVRGEDTYEALLSTTFRRSEGSWRVAAHQHTPLPT</sequence>
<evidence type="ECO:0000313" key="2">
    <source>
        <dbReference type="EMBL" id="ACQ80534.1"/>
    </source>
</evidence>
<dbReference type="KEGG" id="bcv:Bcav_2283"/>
<dbReference type="Gene3D" id="3.10.450.50">
    <property type="match status" value="1"/>
</dbReference>
<proteinExistence type="predicted"/>
<dbReference type="InterPro" id="IPR027843">
    <property type="entry name" value="DUF4440"/>
</dbReference>
<evidence type="ECO:0000259" key="1">
    <source>
        <dbReference type="Pfam" id="PF14534"/>
    </source>
</evidence>
<dbReference type="Proteomes" id="UP000007962">
    <property type="component" value="Chromosome"/>
</dbReference>
<keyword evidence="3" id="KW-1185">Reference proteome</keyword>
<dbReference type="HOGENOM" id="CLU_147392_0_0_11"/>
<feature type="domain" description="DUF4440" evidence="1">
    <location>
        <begin position="13"/>
        <end position="112"/>
    </location>
</feature>
<name>C5BVE7_BEUC1</name>
<protein>
    <recommendedName>
        <fullName evidence="1">DUF4440 domain-containing protein</fullName>
    </recommendedName>
</protein>
<dbReference type="AlphaFoldDB" id="C5BVE7"/>
<dbReference type="SUPFAM" id="SSF54427">
    <property type="entry name" value="NTF2-like"/>
    <property type="match status" value="1"/>
</dbReference>
<dbReference type="EMBL" id="CP001618">
    <property type="protein sequence ID" value="ACQ80534.1"/>
    <property type="molecule type" value="Genomic_DNA"/>
</dbReference>
<reference evidence="2 3" key="1">
    <citation type="journal article" date="2009" name="Stand. Genomic Sci.">
        <title>Complete genome sequence of Beutenbergia cavernae type strain (HKI 0122).</title>
        <authorList>
            <person name="Land M."/>
            <person name="Pukall R."/>
            <person name="Abt B."/>
            <person name="Goker M."/>
            <person name="Rohde M."/>
            <person name="Glavina Del Rio T."/>
            <person name="Tice H."/>
            <person name="Copeland A."/>
            <person name="Cheng J.F."/>
            <person name="Lucas S."/>
            <person name="Chen F."/>
            <person name="Nolan M."/>
            <person name="Bruce D."/>
            <person name="Goodwin L."/>
            <person name="Pitluck S."/>
            <person name="Ivanova N."/>
            <person name="Mavromatis K."/>
            <person name="Ovchinnikova G."/>
            <person name="Pati A."/>
            <person name="Chen A."/>
            <person name="Palaniappan K."/>
            <person name="Hauser L."/>
            <person name="Chang Y.J."/>
            <person name="Jefferies C.C."/>
            <person name="Saunders E."/>
            <person name="Brettin T."/>
            <person name="Detter J.C."/>
            <person name="Han C."/>
            <person name="Chain P."/>
            <person name="Bristow J."/>
            <person name="Eisen J.A."/>
            <person name="Markowitz V."/>
            <person name="Hugenholtz P."/>
            <person name="Kyrpides N.C."/>
            <person name="Klenk H.P."/>
            <person name="Lapidus A."/>
        </authorList>
    </citation>
    <scope>NUCLEOTIDE SEQUENCE [LARGE SCALE GENOMIC DNA]</scope>
    <source>
        <strain evidence="3">ATCC BAA-8 / DSM 12333 / NBRC 16432</strain>
    </source>
</reference>
<gene>
    <name evidence="2" type="ordered locus">Bcav_2283</name>
</gene>
<organism evidence="2 3">
    <name type="scientific">Beutenbergia cavernae (strain ATCC BAA-8 / DSM 12333 / CCUG 43141 / JCM 11478 / NBRC 16432 / NCIMB 13614 / HKI 0122)</name>
    <dbReference type="NCBI Taxonomy" id="471853"/>
    <lineage>
        <taxon>Bacteria</taxon>
        <taxon>Bacillati</taxon>
        <taxon>Actinomycetota</taxon>
        <taxon>Actinomycetes</taxon>
        <taxon>Micrococcales</taxon>
        <taxon>Beutenbergiaceae</taxon>
        <taxon>Beutenbergia</taxon>
    </lineage>
</organism>
<dbReference type="Pfam" id="PF14534">
    <property type="entry name" value="DUF4440"/>
    <property type="match status" value="1"/>
</dbReference>
<evidence type="ECO:0000313" key="3">
    <source>
        <dbReference type="Proteomes" id="UP000007962"/>
    </source>
</evidence>
<dbReference type="eggNOG" id="ENOG50331T0">
    <property type="taxonomic scope" value="Bacteria"/>
</dbReference>
<dbReference type="RefSeq" id="WP_015882774.1">
    <property type="nucleotide sequence ID" value="NC_012669.1"/>
</dbReference>